<dbReference type="InterPro" id="IPR050858">
    <property type="entry name" value="Mal-CoA-ACP_Trans/PKS_FabD"/>
</dbReference>
<dbReference type="Proteomes" id="UP000243077">
    <property type="component" value="Chromosome"/>
</dbReference>
<gene>
    <name evidence="6" type="ORF">C3B54_11900</name>
</gene>
<dbReference type="GO" id="GO:0004314">
    <property type="term" value="F:[acyl-carrier-protein] S-malonyltransferase activity"/>
    <property type="evidence" value="ECO:0007669"/>
    <property type="project" value="UniProtKB-EC"/>
</dbReference>
<accession>A0A2L2BQC6</accession>
<dbReference type="InterPro" id="IPR016035">
    <property type="entry name" value="Acyl_Trfase/lysoPLipase"/>
</dbReference>
<organism evidence="6 7">
    <name type="scientific">Pontimonas salivibrio</name>
    <dbReference type="NCBI Taxonomy" id="1159327"/>
    <lineage>
        <taxon>Bacteria</taxon>
        <taxon>Bacillati</taxon>
        <taxon>Actinomycetota</taxon>
        <taxon>Actinomycetes</taxon>
        <taxon>Micrococcales</taxon>
        <taxon>Microbacteriaceae</taxon>
        <taxon>Pontimonas</taxon>
    </lineage>
</organism>
<evidence type="ECO:0000256" key="4">
    <source>
        <dbReference type="ARBA" id="ARBA00048462"/>
    </source>
</evidence>
<dbReference type="InterPro" id="IPR001227">
    <property type="entry name" value="Ac_transferase_dom_sf"/>
</dbReference>
<evidence type="ECO:0000256" key="3">
    <source>
        <dbReference type="ARBA" id="ARBA00023315"/>
    </source>
</evidence>
<dbReference type="SUPFAM" id="SSF52151">
    <property type="entry name" value="FabD/lysophospholipase-like"/>
    <property type="match status" value="1"/>
</dbReference>
<dbReference type="AlphaFoldDB" id="A0A2L2BQC6"/>
<dbReference type="InterPro" id="IPR014043">
    <property type="entry name" value="Acyl_transferase_dom"/>
</dbReference>
<dbReference type="Gene3D" id="3.40.366.10">
    <property type="entry name" value="Malonyl-Coenzyme A Acyl Carrier Protein, domain 2"/>
    <property type="match status" value="1"/>
</dbReference>
<dbReference type="EC" id="2.3.1.39" evidence="1"/>
<evidence type="ECO:0000256" key="2">
    <source>
        <dbReference type="ARBA" id="ARBA00022679"/>
    </source>
</evidence>
<dbReference type="InterPro" id="IPR016036">
    <property type="entry name" value="Malonyl_transacylase_ACP-bd"/>
</dbReference>
<dbReference type="GO" id="GO:0005829">
    <property type="term" value="C:cytosol"/>
    <property type="evidence" value="ECO:0007669"/>
    <property type="project" value="TreeGrafter"/>
</dbReference>
<dbReference type="SMART" id="SM00827">
    <property type="entry name" value="PKS_AT"/>
    <property type="match status" value="1"/>
</dbReference>
<comment type="catalytic activity">
    <reaction evidence="4">
        <text>holo-[ACP] + malonyl-CoA = malonyl-[ACP] + CoA</text>
        <dbReference type="Rhea" id="RHEA:41792"/>
        <dbReference type="Rhea" id="RHEA-COMP:9623"/>
        <dbReference type="Rhea" id="RHEA-COMP:9685"/>
        <dbReference type="ChEBI" id="CHEBI:57287"/>
        <dbReference type="ChEBI" id="CHEBI:57384"/>
        <dbReference type="ChEBI" id="CHEBI:64479"/>
        <dbReference type="ChEBI" id="CHEBI:78449"/>
        <dbReference type="EC" id="2.3.1.39"/>
    </reaction>
</comment>
<keyword evidence="2 6" id="KW-0808">Transferase</keyword>
<dbReference type="PANTHER" id="PTHR42681">
    <property type="entry name" value="MALONYL-COA-ACYL CARRIER PROTEIN TRANSACYLASE, MITOCHONDRIAL"/>
    <property type="match status" value="1"/>
</dbReference>
<sequence>MRVVVAPGQGSQKPGFLAPWLENPETHKIVADWSAAIGVDLITHGTHSDAETIRDTRIAQPLIVAAGLISGRALQATLTEDVHYAGHSVGEFTAAALAGVLTDVEALQLVARRGAAMSKAASLTPTGMSAVVGTNLESLEGVLDERGLIAANVNSSTQVVVAGELAALDDLRGNPPEGTRVIPLEVAGAFHTSFMQPAQADLESAATSVSPKDPTSVIYTNQDGSVVTSGGKYLELLVSQMTSPVRWDRCMEAFVAAGATEVIELAPAGALVGLAKRSMPGVSTRKLDLPEHLDAFSAEEKG</sequence>
<dbReference type="RefSeq" id="WP_104913426.1">
    <property type="nucleotide sequence ID" value="NZ_CP026923.1"/>
</dbReference>
<evidence type="ECO:0000313" key="7">
    <source>
        <dbReference type="Proteomes" id="UP000243077"/>
    </source>
</evidence>
<dbReference type="EMBL" id="CP026923">
    <property type="protein sequence ID" value="AVG23873.1"/>
    <property type="molecule type" value="Genomic_DNA"/>
</dbReference>
<keyword evidence="3 6" id="KW-0012">Acyltransferase</keyword>
<proteinExistence type="predicted"/>
<evidence type="ECO:0000313" key="6">
    <source>
        <dbReference type="EMBL" id="AVG23873.1"/>
    </source>
</evidence>
<dbReference type="Gene3D" id="3.30.70.250">
    <property type="entry name" value="Malonyl-CoA ACP transacylase, ACP-binding"/>
    <property type="match status" value="1"/>
</dbReference>
<protein>
    <recommendedName>
        <fullName evidence="1">[acyl-carrier-protein] S-malonyltransferase</fullName>
        <ecNumber evidence="1">2.3.1.39</ecNumber>
    </recommendedName>
</protein>
<reference evidence="6 7" key="1">
    <citation type="submission" date="2018-02" db="EMBL/GenBank/DDBJ databases">
        <title>Complete genome of the streamlined marine actinobacterium Pontimonas salivibrio CL-TW6 adapted to coastal planktonic lifestype.</title>
        <authorList>
            <person name="Cho B.C."/>
            <person name="Hardies S.C."/>
            <person name="Jang G.I."/>
            <person name="Hwang C.Y."/>
        </authorList>
    </citation>
    <scope>NUCLEOTIDE SEQUENCE [LARGE SCALE GENOMIC DNA]</scope>
    <source>
        <strain evidence="6 7">CL-TW6</strain>
    </source>
</reference>
<dbReference type="OrthoDB" id="3248271at2"/>
<evidence type="ECO:0000256" key="1">
    <source>
        <dbReference type="ARBA" id="ARBA00013258"/>
    </source>
</evidence>
<dbReference type="Pfam" id="PF00698">
    <property type="entry name" value="Acyl_transf_1"/>
    <property type="match status" value="1"/>
</dbReference>
<evidence type="ECO:0000259" key="5">
    <source>
        <dbReference type="SMART" id="SM00827"/>
    </source>
</evidence>
<dbReference type="PANTHER" id="PTHR42681:SF1">
    <property type="entry name" value="MALONYL-COA-ACYL CARRIER PROTEIN TRANSACYLASE, MITOCHONDRIAL"/>
    <property type="match status" value="1"/>
</dbReference>
<dbReference type="GO" id="GO:0006633">
    <property type="term" value="P:fatty acid biosynthetic process"/>
    <property type="evidence" value="ECO:0007669"/>
    <property type="project" value="TreeGrafter"/>
</dbReference>
<feature type="domain" description="Malonyl-CoA:ACP transacylase (MAT)" evidence="5">
    <location>
        <begin position="5"/>
        <end position="287"/>
    </location>
</feature>
<name>A0A2L2BQC6_9MICO</name>
<dbReference type="SUPFAM" id="SSF55048">
    <property type="entry name" value="Probable ACP-binding domain of malonyl-CoA ACP transacylase"/>
    <property type="match status" value="1"/>
</dbReference>
<dbReference type="KEGG" id="psai:C3B54_11900"/>
<keyword evidence="7" id="KW-1185">Reference proteome</keyword>